<dbReference type="VEuPathDB" id="FungiDB:Z518_04935"/>
<keyword evidence="3" id="KW-1185">Reference proteome</keyword>
<evidence type="ECO:0000256" key="1">
    <source>
        <dbReference type="SAM" id="MobiDB-lite"/>
    </source>
</evidence>
<proteinExistence type="predicted"/>
<sequence length="403" mass="45550">MNLPALDTSLSSPELRHIGEVYDSMTRMVETASDLVTGQCPPVMAGNDTIDPAVLRLNMSTTHHDLEQTATHFQSRLHQSPGSRTRLRCHERSRSKAISRVPRADTRRKRMRRISPSSASGDDASLRHDFTQSLEGEDENKVEFLCDLYRSVASPDSMSQLKDVVSAMRRSDEWTLCHDISTVVNTVKALDKLDTLQQSIAFVRRILLLHIVDHRKDLLEELKNSQQDVASNRRLWLGGKVESIVLDKLVQQAYPHTVGNPDEDDIQKWREKYEAERKRLKNRLSAARNWRHAVDLFGLGIIALVPSGGDFHIQNQRFETLRQKSCEVLLTFLGKKGNGYVRQAAARLTPFVQAVYDGKVYVPKLAVEFCGDFNGGTMDPSKVVELCEELPDNGEDSDSLDRE</sequence>
<dbReference type="OrthoDB" id="4462325at2759"/>
<reference evidence="2 3" key="1">
    <citation type="submission" date="2015-01" db="EMBL/GenBank/DDBJ databases">
        <title>The Genome Sequence of Rhinocladiella mackenzie CBS 650.93.</title>
        <authorList>
            <consortium name="The Broad Institute Genomics Platform"/>
            <person name="Cuomo C."/>
            <person name="de Hoog S."/>
            <person name="Gorbushina A."/>
            <person name="Stielow B."/>
            <person name="Teixiera M."/>
            <person name="Abouelleil A."/>
            <person name="Chapman S.B."/>
            <person name="Priest M."/>
            <person name="Young S.K."/>
            <person name="Wortman J."/>
            <person name="Nusbaum C."/>
            <person name="Birren B."/>
        </authorList>
    </citation>
    <scope>NUCLEOTIDE SEQUENCE [LARGE SCALE GENOMIC DNA]</scope>
    <source>
        <strain evidence="2 3">CBS 650.93</strain>
    </source>
</reference>
<dbReference type="EMBL" id="KN847477">
    <property type="protein sequence ID" value="KIX06959.1"/>
    <property type="molecule type" value="Genomic_DNA"/>
</dbReference>
<dbReference type="GeneID" id="25293006"/>
<evidence type="ECO:0000313" key="2">
    <source>
        <dbReference type="EMBL" id="KIX06959.1"/>
    </source>
</evidence>
<accession>A0A0D2IMI1</accession>
<dbReference type="AlphaFoldDB" id="A0A0D2IMI1"/>
<dbReference type="Proteomes" id="UP000053617">
    <property type="component" value="Unassembled WGS sequence"/>
</dbReference>
<name>A0A0D2IMI1_9EURO</name>
<feature type="region of interest" description="Disordered" evidence="1">
    <location>
        <begin position="76"/>
        <end position="127"/>
    </location>
</feature>
<organism evidence="2 3">
    <name type="scientific">Rhinocladiella mackenziei CBS 650.93</name>
    <dbReference type="NCBI Taxonomy" id="1442369"/>
    <lineage>
        <taxon>Eukaryota</taxon>
        <taxon>Fungi</taxon>
        <taxon>Dikarya</taxon>
        <taxon>Ascomycota</taxon>
        <taxon>Pezizomycotina</taxon>
        <taxon>Eurotiomycetes</taxon>
        <taxon>Chaetothyriomycetidae</taxon>
        <taxon>Chaetothyriales</taxon>
        <taxon>Herpotrichiellaceae</taxon>
        <taxon>Rhinocladiella</taxon>
    </lineage>
</organism>
<protein>
    <submittedName>
        <fullName evidence="2">Rhinocladiella mackenziei CBS 650.93 unplaced genomic scaffold supercont1.3, whole genome shotgun sequence</fullName>
    </submittedName>
</protein>
<gene>
    <name evidence="2" type="ORF">Z518_04935</name>
</gene>
<evidence type="ECO:0000313" key="3">
    <source>
        <dbReference type="Proteomes" id="UP000053617"/>
    </source>
</evidence>
<dbReference type="STRING" id="1442369.A0A0D2IMI1"/>
<dbReference type="HOGENOM" id="CLU_683612_0_0_1"/>
<dbReference type="RefSeq" id="XP_013274095.1">
    <property type="nucleotide sequence ID" value="XM_013418641.1"/>
</dbReference>